<dbReference type="InterPro" id="IPR002076">
    <property type="entry name" value="ELO_fam"/>
</dbReference>
<evidence type="ECO:0000313" key="11">
    <source>
        <dbReference type="EMBL" id="BES94282.1"/>
    </source>
</evidence>
<keyword evidence="2 10" id="KW-0444">Lipid biosynthesis</keyword>
<dbReference type="Proteomes" id="UP001307889">
    <property type="component" value="Chromosome 5"/>
</dbReference>
<dbReference type="Pfam" id="PF01151">
    <property type="entry name" value="ELO"/>
    <property type="match status" value="1"/>
</dbReference>
<evidence type="ECO:0000256" key="5">
    <source>
        <dbReference type="ARBA" id="ARBA00022832"/>
    </source>
</evidence>
<feature type="transmembrane region" description="Helical" evidence="10">
    <location>
        <begin position="240"/>
        <end position="261"/>
    </location>
</feature>
<keyword evidence="9 10" id="KW-0275">Fatty acid biosynthesis</keyword>
<feature type="transmembrane region" description="Helical" evidence="10">
    <location>
        <begin position="210"/>
        <end position="228"/>
    </location>
</feature>
<evidence type="ECO:0000256" key="1">
    <source>
        <dbReference type="ARBA" id="ARBA00004141"/>
    </source>
</evidence>
<gene>
    <name evidence="11" type="ORF">NTJ_07092</name>
</gene>
<reference evidence="11 12" key="1">
    <citation type="submission" date="2023-09" db="EMBL/GenBank/DDBJ databases">
        <title>Nesidiocoris tenuis whole genome shotgun sequence.</title>
        <authorList>
            <person name="Shibata T."/>
            <person name="Shimoda M."/>
            <person name="Kobayashi T."/>
            <person name="Uehara T."/>
        </authorList>
    </citation>
    <scope>NUCLEOTIDE SEQUENCE [LARGE SCALE GENOMIC DNA]</scope>
    <source>
        <strain evidence="11 12">Japan</strain>
    </source>
</reference>
<comment type="catalytic activity">
    <reaction evidence="10">
        <text>a very-long-chain acyl-CoA + malonyl-CoA + H(+) = a very-long-chain 3-oxoacyl-CoA + CO2 + CoA</text>
        <dbReference type="Rhea" id="RHEA:32727"/>
        <dbReference type="ChEBI" id="CHEBI:15378"/>
        <dbReference type="ChEBI" id="CHEBI:16526"/>
        <dbReference type="ChEBI" id="CHEBI:57287"/>
        <dbReference type="ChEBI" id="CHEBI:57384"/>
        <dbReference type="ChEBI" id="CHEBI:90725"/>
        <dbReference type="ChEBI" id="CHEBI:90736"/>
        <dbReference type="EC" id="2.3.1.199"/>
    </reaction>
</comment>
<keyword evidence="7 10" id="KW-0443">Lipid metabolism</keyword>
<feature type="transmembrane region" description="Helical" evidence="10">
    <location>
        <begin position="172"/>
        <end position="189"/>
    </location>
</feature>
<comment type="similarity">
    <text evidence="10">Belongs to the ELO family.</text>
</comment>
<protein>
    <recommendedName>
        <fullName evidence="10">Elongation of very long chain fatty acids protein</fullName>
        <ecNumber evidence="10">2.3.1.199</ecNumber>
    </recommendedName>
    <alternativeName>
        <fullName evidence="10">Very-long-chain 3-oxoacyl-CoA synthase</fullName>
    </alternativeName>
</protein>
<feature type="transmembrane region" description="Helical" evidence="10">
    <location>
        <begin position="33"/>
        <end position="51"/>
    </location>
</feature>
<name>A0ABN7AUZ4_9HEMI</name>
<dbReference type="PANTHER" id="PTHR11157:SF116">
    <property type="entry name" value="ELONGATION OF VERY LONG CHAIN FATTY ACIDS PROTEIN-RELATED"/>
    <property type="match status" value="1"/>
</dbReference>
<feature type="transmembrane region" description="Helical" evidence="10">
    <location>
        <begin position="72"/>
        <end position="93"/>
    </location>
</feature>
<keyword evidence="5 10" id="KW-0276">Fatty acid metabolism</keyword>
<dbReference type="PANTHER" id="PTHR11157">
    <property type="entry name" value="FATTY ACID ACYL TRANSFERASE-RELATED"/>
    <property type="match status" value="1"/>
</dbReference>
<evidence type="ECO:0000256" key="2">
    <source>
        <dbReference type="ARBA" id="ARBA00022516"/>
    </source>
</evidence>
<keyword evidence="4 10" id="KW-0812">Transmembrane</keyword>
<evidence type="ECO:0000256" key="10">
    <source>
        <dbReference type="RuleBase" id="RU361115"/>
    </source>
</evidence>
<evidence type="ECO:0000256" key="9">
    <source>
        <dbReference type="ARBA" id="ARBA00023160"/>
    </source>
</evidence>
<evidence type="ECO:0000256" key="8">
    <source>
        <dbReference type="ARBA" id="ARBA00023136"/>
    </source>
</evidence>
<evidence type="ECO:0000256" key="6">
    <source>
        <dbReference type="ARBA" id="ARBA00022989"/>
    </source>
</evidence>
<evidence type="ECO:0000313" key="12">
    <source>
        <dbReference type="Proteomes" id="UP001307889"/>
    </source>
</evidence>
<sequence length="273" mass="32113">MAQALVEMYRSYYEFWDKHSDPRSKHLPLMGDPLPIVMVIGVYMYFISILGPRLMKNRAPMQLNRFMHCYNAVQVVANAMIVYKVFHLVWIPWKYNFWCDGIETTDENFGKEVAYACYYYFVLKILDFVDTMIMVLRKKDSQVSFLHKYHHVMICVGAWVGAAIMPGGPHEALFATMNCSIHVIMYSYYSATIFNPELRNCKYKRHLTEIQLVQFAVAGIHAVVGYFQPNCTFPKWAFLLFVPQDVFMICMFLDFYIKAYVKPKQLKKKQRAE</sequence>
<keyword evidence="6 10" id="KW-1133">Transmembrane helix</keyword>
<keyword evidence="8 10" id="KW-0472">Membrane</keyword>
<organism evidence="11 12">
    <name type="scientific">Nesidiocoris tenuis</name>
    <dbReference type="NCBI Taxonomy" id="355587"/>
    <lineage>
        <taxon>Eukaryota</taxon>
        <taxon>Metazoa</taxon>
        <taxon>Ecdysozoa</taxon>
        <taxon>Arthropoda</taxon>
        <taxon>Hexapoda</taxon>
        <taxon>Insecta</taxon>
        <taxon>Pterygota</taxon>
        <taxon>Neoptera</taxon>
        <taxon>Paraneoptera</taxon>
        <taxon>Hemiptera</taxon>
        <taxon>Heteroptera</taxon>
        <taxon>Panheteroptera</taxon>
        <taxon>Cimicomorpha</taxon>
        <taxon>Miridae</taxon>
        <taxon>Dicyphina</taxon>
        <taxon>Nesidiocoris</taxon>
    </lineage>
</organism>
<accession>A0ABN7AUZ4</accession>
<keyword evidence="3 10" id="KW-0808">Transferase</keyword>
<evidence type="ECO:0000256" key="4">
    <source>
        <dbReference type="ARBA" id="ARBA00022692"/>
    </source>
</evidence>
<dbReference type="EC" id="2.3.1.199" evidence="10"/>
<dbReference type="EMBL" id="AP028913">
    <property type="protein sequence ID" value="BES94282.1"/>
    <property type="molecule type" value="Genomic_DNA"/>
</dbReference>
<feature type="transmembrane region" description="Helical" evidence="10">
    <location>
        <begin position="113"/>
        <end position="136"/>
    </location>
</feature>
<proteinExistence type="inferred from homology"/>
<feature type="transmembrane region" description="Helical" evidence="10">
    <location>
        <begin position="148"/>
        <end position="166"/>
    </location>
</feature>
<comment type="subcellular location">
    <subcellularLocation>
        <location evidence="1">Membrane</location>
        <topology evidence="1">Multi-pass membrane protein</topology>
    </subcellularLocation>
</comment>
<evidence type="ECO:0000256" key="7">
    <source>
        <dbReference type="ARBA" id="ARBA00023098"/>
    </source>
</evidence>
<evidence type="ECO:0000256" key="3">
    <source>
        <dbReference type="ARBA" id="ARBA00022679"/>
    </source>
</evidence>
<keyword evidence="12" id="KW-1185">Reference proteome</keyword>